<dbReference type="GO" id="GO:0006338">
    <property type="term" value="P:chromatin remodeling"/>
    <property type="evidence" value="ECO:0007669"/>
    <property type="project" value="InterPro"/>
</dbReference>
<feature type="compositionally biased region" description="Low complexity" evidence="6">
    <location>
        <begin position="562"/>
        <end position="571"/>
    </location>
</feature>
<evidence type="ECO:0000256" key="1">
    <source>
        <dbReference type="ARBA" id="ARBA00004123"/>
    </source>
</evidence>
<keyword evidence="4" id="KW-0804">Transcription</keyword>
<dbReference type="Pfam" id="PF04855">
    <property type="entry name" value="SNF5"/>
    <property type="match status" value="1"/>
</dbReference>
<dbReference type="Proteomes" id="UP000027586">
    <property type="component" value="Unassembled WGS sequence"/>
</dbReference>
<proteinExistence type="inferred from homology"/>
<reference evidence="7" key="1">
    <citation type="submission" date="2013-08" db="EMBL/GenBank/DDBJ databases">
        <title>Gene expansion shapes genome architecture in the human pathogen Lichtheimia corymbifera: an evolutionary genomics analysis in the ancient terrestrial Mucorales (Mucoromycotina).</title>
        <authorList>
            <person name="Schwartze V.U."/>
            <person name="Winter S."/>
            <person name="Shelest E."/>
            <person name="Marcet-Houben M."/>
            <person name="Horn F."/>
            <person name="Wehner S."/>
            <person name="Hoffmann K."/>
            <person name="Riege K."/>
            <person name="Sammeth M."/>
            <person name="Nowrousian M."/>
            <person name="Valiante V."/>
            <person name="Linde J."/>
            <person name="Jacobsen I.D."/>
            <person name="Marz M."/>
            <person name="Brakhage A.A."/>
            <person name="Gabaldon T."/>
            <person name="Bocker S."/>
            <person name="Voigt K."/>
        </authorList>
    </citation>
    <scope>NUCLEOTIDE SEQUENCE [LARGE SCALE GENOMIC DNA]</scope>
    <source>
        <strain evidence="7">FSU 9682</strain>
    </source>
</reference>
<sequence>MHLSSGNMRQQHPQQFAAMYNHMQLQQQQQQQQQRFSQPTMYPGAMPPNQAPWPIPEQQHQLMNVMGRSPMSKMTQFGGGGGGSVGSTPTVQAAAATTTTAQLATRAPVVPAVNNSMLPQIEPIAADTETRKKNLLIFQHRDQLYQEALNIQHKRHIALAQEKKREIDWIQRQRQTRMRAGPIPVFGPGYTGGGNQPSGLETRVVYPNQRKRLRRSRELRFRHDQLVEQGEKDDTLVPIRLELEVDGYKLRDTFTWNMHETLITPEQFAEIMCEDLQLPPSTFVPLISRGIHDQLEDYYLNAGSAVMDGDGSDAEKETAEFMAQCSDEPSNIVVKVDEQEKDLECKKRKHTELRMLIKLDITVGKRALLDQFEWDIACQRNDAEEFADKLTKELGLGGEFRTAIAHSIREQAHSYIKSLLLVGYEFDGTPISDDELRQSFLPSLKSIIRDLDSVERFTPAILELTDAELDKIEKDRMRDARRKRRQARGRRGVVLPDREPQKTFRTGIAVAPEQEVSDEQFLMNAGLVNGVHTRGSTPTSNLEPMHSQRKSALRARMNIAADAASSHHTSASPPPFRGQQGGGGVQGVIPLNTGNRFSMMDQRSISGQRI</sequence>
<evidence type="ECO:0000256" key="5">
    <source>
        <dbReference type="ARBA" id="ARBA00023242"/>
    </source>
</evidence>
<dbReference type="PANTHER" id="PTHR10019">
    <property type="entry name" value="SNF5"/>
    <property type="match status" value="1"/>
</dbReference>
<evidence type="ECO:0000313" key="8">
    <source>
        <dbReference type="Proteomes" id="UP000027586"/>
    </source>
</evidence>
<keyword evidence="8" id="KW-1185">Reference proteome</keyword>
<organism evidence="7 8">
    <name type="scientific">Lichtheimia corymbifera JMRC:FSU:9682</name>
    <dbReference type="NCBI Taxonomy" id="1263082"/>
    <lineage>
        <taxon>Eukaryota</taxon>
        <taxon>Fungi</taxon>
        <taxon>Fungi incertae sedis</taxon>
        <taxon>Mucoromycota</taxon>
        <taxon>Mucoromycotina</taxon>
        <taxon>Mucoromycetes</taxon>
        <taxon>Mucorales</taxon>
        <taxon>Lichtheimiaceae</taxon>
        <taxon>Lichtheimia</taxon>
    </lineage>
</organism>
<dbReference type="STRING" id="1263082.A0A068RKA0"/>
<dbReference type="InterPro" id="IPR006939">
    <property type="entry name" value="SNF5"/>
</dbReference>
<dbReference type="OrthoDB" id="515064at2759"/>
<dbReference type="VEuPathDB" id="FungiDB:LCOR_01873.1"/>
<feature type="compositionally biased region" description="Polar residues" evidence="6">
    <location>
        <begin position="592"/>
        <end position="610"/>
    </location>
</feature>
<comment type="similarity">
    <text evidence="2">Belongs to the SNF5 family.</text>
</comment>
<name>A0A068RKA0_9FUNG</name>
<evidence type="ECO:0000313" key="7">
    <source>
        <dbReference type="EMBL" id="CDH50150.1"/>
    </source>
</evidence>
<feature type="region of interest" description="Disordered" evidence="6">
    <location>
        <begin position="180"/>
        <end position="199"/>
    </location>
</feature>
<comment type="subcellular location">
    <subcellularLocation>
        <location evidence="1">Nucleus</location>
    </subcellularLocation>
</comment>
<comment type="caution">
    <text evidence="7">The sequence shown here is derived from an EMBL/GenBank/DDBJ whole genome shotgun (WGS) entry which is preliminary data.</text>
</comment>
<gene>
    <name evidence="7" type="ORF">LCOR_01873.1</name>
</gene>
<dbReference type="EMBL" id="CBTN010000005">
    <property type="protein sequence ID" value="CDH50150.1"/>
    <property type="molecule type" value="Genomic_DNA"/>
</dbReference>
<accession>A0A068RKA0</accession>
<evidence type="ECO:0000256" key="2">
    <source>
        <dbReference type="ARBA" id="ARBA00010239"/>
    </source>
</evidence>
<dbReference type="GO" id="GO:0000228">
    <property type="term" value="C:nuclear chromosome"/>
    <property type="evidence" value="ECO:0007669"/>
    <property type="project" value="InterPro"/>
</dbReference>
<evidence type="ECO:0000256" key="6">
    <source>
        <dbReference type="SAM" id="MobiDB-lite"/>
    </source>
</evidence>
<dbReference type="AlphaFoldDB" id="A0A068RKA0"/>
<feature type="region of interest" description="Disordered" evidence="6">
    <location>
        <begin position="562"/>
        <end position="610"/>
    </location>
</feature>
<evidence type="ECO:0000256" key="3">
    <source>
        <dbReference type="ARBA" id="ARBA00023015"/>
    </source>
</evidence>
<keyword evidence="3" id="KW-0805">Transcription regulation</keyword>
<protein>
    <submittedName>
        <fullName evidence="7">Swi-snf complex subunit</fullName>
    </submittedName>
</protein>
<evidence type="ECO:0000256" key="4">
    <source>
        <dbReference type="ARBA" id="ARBA00023163"/>
    </source>
</evidence>
<keyword evidence="5" id="KW-0539">Nucleus</keyword>